<dbReference type="EMBL" id="DSBT01000260">
    <property type="protein sequence ID" value="HDP78283.1"/>
    <property type="molecule type" value="Genomic_DNA"/>
</dbReference>
<protein>
    <submittedName>
        <fullName evidence="2">Uncharacterized protein</fullName>
    </submittedName>
</protein>
<organism evidence="2">
    <name type="scientific">Mesotoga infera</name>
    <dbReference type="NCBI Taxonomy" id="1236046"/>
    <lineage>
        <taxon>Bacteria</taxon>
        <taxon>Thermotogati</taxon>
        <taxon>Thermotogota</taxon>
        <taxon>Thermotogae</taxon>
        <taxon>Kosmotogales</taxon>
        <taxon>Kosmotogaceae</taxon>
        <taxon>Mesotoga</taxon>
    </lineage>
</organism>
<sequence>MKRVICLAYAIALVFSAALSVGTVLESEQSLLGYLVGGGDLELSVSITLIQKVQRIAAGEILAIFVLPEGLIRVVTDSRVVTLSSDGEISEITEAAEAVISSEVKMIDAFSLVSLQSREEVRGIFLVQEENGHFWHVITETMTYRLASSFASTLSVTAN</sequence>
<feature type="chain" id="PRO_5027708969" evidence="1">
    <location>
        <begin position="21"/>
        <end position="159"/>
    </location>
</feature>
<proteinExistence type="predicted"/>
<feature type="non-terminal residue" evidence="2">
    <location>
        <position position="159"/>
    </location>
</feature>
<dbReference type="Proteomes" id="UP000886198">
    <property type="component" value="Unassembled WGS sequence"/>
</dbReference>
<reference evidence="2" key="1">
    <citation type="journal article" date="2020" name="mSystems">
        <title>Genome- and Community-Level Interaction Insights into Carbon Utilization and Element Cycling Functions of Hydrothermarchaeota in Hydrothermal Sediment.</title>
        <authorList>
            <person name="Zhou Z."/>
            <person name="Liu Y."/>
            <person name="Xu W."/>
            <person name="Pan J."/>
            <person name="Luo Z.H."/>
            <person name="Li M."/>
        </authorList>
    </citation>
    <scope>NUCLEOTIDE SEQUENCE [LARGE SCALE GENOMIC DNA]</scope>
    <source>
        <strain evidence="2">SpSt-1179</strain>
    </source>
</reference>
<feature type="signal peptide" evidence="1">
    <location>
        <begin position="1"/>
        <end position="20"/>
    </location>
</feature>
<keyword evidence="1" id="KW-0732">Signal</keyword>
<gene>
    <name evidence="2" type="ORF">ENN47_08905</name>
</gene>
<accession>A0A7C1GU15</accession>
<evidence type="ECO:0000313" key="2">
    <source>
        <dbReference type="EMBL" id="HDP78283.1"/>
    </source>
</evidence>
<dbReference type="AlphaFoldDB" id="A0A7C1GU15"/>
<comment type="caution">
    <text evidence="2">The sequence shown here is derived from an EMBL/GenBank/DDBJ whole genome shotgun (WGS) entry which is preliminary data.</text>
</comment>
<name>A0A7C1GU15_9BACT</name>
<evidence type="ECO:0000256" key="1">
    <source>
        <dbReference type="SAM" id="SignalP"/>
    </source>
</evidence>